<proteinExistence type="predicted"/>
<protein>
    <submittedName>
        <fullName evidence="2">DUF4249 domain-containing protein</fullName>
    </submittedName>
</protein>
<feature type="signal peptide" evidence="1">
    <location>
        <begin position="1"/>
        <end position="21"/>
    </location>
</feature>
<keyword evidence="3" id="KW-1185">Reference proteome</keyword>
<keyword evidence="1" id="KW-0732">Signal</keyword>
<comment type="caution">
    <text evidence="2">The sequence shown here is derived from an EMBL/GenBank/DDBJ whole genome shotgun (WGS) entry which is preliminary data.</text>
</comment>
<organism evidence="2 3">
    <name type="scientific">Rufibacter roseus</name>
    <dbReference type="NCBI Taxonomy" id="1567108"/>
    <lineage>
        <taxon>Bacteria</taxon>
        <taxon>Pseudomonadati</taxon>
        <taxon>Bacteroidota</taxon>
        <taxon>Cytophagia</taxon>
        <taxon>Cytophagales</taxon>
        <taxon>Hymenobacteraceae</taxon>
        <taxon>Rufibacter</taxon>
    </lineage>
</organism>
<dbReference type="RefSeq" id="WP_082882894.1">
    <property type="nucleotide sequence ID" value="NZ_JBHSYQ010000015.1"/>
</dbReference>
<name>A0ABW2DMP8_9BACT</name>
<evidence type="ECO:0000313" key="2">
    <source>
        <dbReference type="EMBL" id="MFC6999096.1"/>
    </source>
</evidence>
<evidence type="ECO:0000313" key="3">
    <source>
        <dbReference type="Proteomes" id="UP001596405"/>
    </source>
</evidence>
<gene>
    <name evidence="2" type="ORF">ACFQHR_15785</name>
</gene>
<dbReference type="Pfam" id="PF14054">
    <property type="entry name" value="DUF4249"/>
    <property type="match status" value="1"/>
</dbReference>
<accession>A0ABW2DMP8</accession>
<feature type="chain" id="PRO_5047540683" evidence="1">
    <location>
        <begin position="22"/>
        <end position="280"/>
    </location>
</feature>
<sequence length="280" mass="32025">MNIKYILQLFCLLGVMVTVTSCDMEQEIEVKLPRLEPQLVVECYLENGKPIRLTLSESSGYFDAIQPTIVDNATVSITKNDEEPILLTYRLEADVKTQKVYTYYSTKVIRSQPGDVYKLLITDPKGRRLTGTTTVLPSIPIDSLGYKFNDKPDESKEAYLLVRWQDDPSTRNFYRLLVHKPDTMQVDNVNSLLDREITDELQNGKKITYFSTYRFKPNDTLTVKLFNAEEAYYRFVSSVEDARRANGNPFAQPVVINNTVAGGFGVFTHLNYSTKEIILK</sequence>
<dbReference type="Proteomes" id="UP001596405">
    <property type="component" value="Unassembled WGS sequence"/>
</dbReference>
<evidence type="ECO:0000256" key="1">
    <source>
        <dbReference type="SAM" id="SignalP"/>
    </source>
</evidence>
<dbReference type="InterPro" id="IPR025345">
    <property type="entry name" value="DUF4249"/>
</dbReference>
<dbReference type="PROSITE" id="PS51257">
    <property type="entry name" value="PROKAR_LIPOPROTEIN"/>
    <property type="match status" value="1"/>
</dbReference>
<reference evidence="3" key="1">
    <citation type="journal article" date="2019" name="Int. J. Syst. Evol. Microbiol.">
        <title>The Global Catalogue of Microorganisms (GCM) 10K type strain sequencing project: providing services to taxonomists for standard genome sequencing and annotation.</title>
        <authorList>
            <consortium name="The Broad Institute Genomics Platform"/>
            <consortium name="The Broad Institute Genome Sequencing Center for Infectious Disease"/>
            <person name="Wu L."/>
            <person name="Ma J."/>
        </authorList>
    </citation>
    <scope>NUCLEOTIDE SEQUENCE [LARGE SCALE GENOMIC DNA]</scope>
    <source>
        <strain evidence="3">CGMCC 4.7393</strain>
    </source>
</reference>
<dbReference type="EMBL" id="JBHSYQ010000015">
    <property type="protein sequence ID" value="MFC6999096.1"/>
    <property type="molecule type" value="Genomic_DNA"/>
</dbReference>